<evidence type="ECO:0000313" key="1">
    <source>
        <dbReference type="EMBL" id="MPN32619.1"/>
    </source>
</evidence>
<protein>
    <submittedName>
        <fullName evidence="1">Uncharacterized protein</fullName>
    </submittedName>
</protein>
<organism evidence="1">
    <name type="scientific">bioreactor metagenome</name>
    <dbReference type="NCBI Taxonomy" id="1076179"/>
    <lineage>
        <taxon>unclassified sequences</taxon>
        <taxon>metagenomes</taxon>
        <taxon>ecological metagenomes</taxon>
    </lineage>
</organism>
<dbReference type="AlphaFoldDB" id="A0A645H3P9"/>
<gene>
    <name evidence="1" type="ORF">SDC9_180099</name>
</gene>
<name>A0A645H3P9_9ZZZZ</name>
<reference evidence="1" key="1">
    <citation type="submission" date="2019-08" db="EMBL/GenBank/DDBJ databases">
        <authorList>
            <person name="Kucharzyk K."/>
            <person name="Murdoch R.W."/>
            <person name="Higgins S."/>
            <person name="Loffler F."/>
        </authorList>
    </citation>
    <scope>NUCLEOTIDE SEQUENCE</scope>
</reference>
<comment type="caution">
    <text evidence="1">The sequence shown here is derived from an EMBL/GenBank/DDBJ whole genome shotgun (WGS) entry which is preliminary data.</text>
</comment>
<accession>A0A645H3P9</accession>
<proteinExistence type="predicted"/>
<sequence length="119" mass="13876">MRLVGFIVLFKRLDILNLILRLQKLLCKLILLVGLLAFCRLKIRFVAFDGLFDLFNLRKLFVHVFNQFAVMLCHPGRHLCAGKKFGKILRTKHKPEHAGIAGFVHHPKALFKHLKIFLY</sequence>
<dbReference type="EMBL" id="VSSQ01084722">
    <property type="protein sequence ID" value="MPN32619.1"/>
    <property type="molecule type" value="Genomic_DNA"/>
</dbReference>